<evidence type="ECO:0000256" key="1">
    <source>
        <dbReference type="SAM" id="Coils"/>
    </source>
</evidence>
<dbReference type="EMBL" id="KB822720">
    <property type="protein sequence ID" value="ETN40914.1"/>
    <property type="molecule type" value="Genomic_DNA"/>
</dbReference>
<name>W2RZ24_CYPE1</name>
<proteinExistence type="predicted"/>
<sequence>MSSKSPSTRAKKSSIVIQAILEPFRKLKAKLRKTKGEKACEGVVVDRPASPVEASQHATETAVIIHPTVSNASKSVRSPAQIDINNIVITDLVTSSYATSGAKVHHSLSSLLMSGPIAVIAKPAAVYEKAKLQHTIRELLMLCSKKDVEHADAIETINNERVAELERLNDEHESVVEKLREDYDAIEEDYETLNNGALALQEQIQAANEEIEVFKGTAEVSRQKMKSMEGFIRVGYQCLVDEQSRCSELRQENQSIEQKLMDWHVEARKWHRVAEEQFNAAEQNRLAKNAADAEMLEFKNKSIFLADDLEQKMQEIRSHERRNETFVTEFQLYQEDHELELNQRDEEIAALKAELESLKETIDEKDTKISSQEAELAAQIERVEAKDEKIASLEGELAMARTAALSTIFHNRQVSNSSQESKASSTSLWSEPMKSYELASAPDSEHGESNKDSTEEISNNASPASSAFEIDSNIFDINTPVDIANPFNAPETSQEEPVSYTGTTFNLPAPTPPASPPTTICNSVRLPTCESVMAHFHGLAQNHTYTPEVPWSEAEQITVTVGDKYCLKTRDLGSNAVECPFT</sequence>
<protein>
    <submittedName>
        <fullName evidence="3">Uncharacterized protein</fullName>
    </submittedName>
</protein>
<dbReference type="Proteomes" id="UP000030752">
    <property type="component" value="Unassembled WGS sequence"/>
</dbReference>
<dbReference type="GeneID" id="19972533"/>
<evidence type="ECO:0000313" key="4">
    <source>
        <dbReference type="Proteomes" id="UP000030752"/>
    </source>
</evidence>
<feature type="coiled-coil region" evidence="1">
    <location>
        <begin position="309"/>
        <end position="403"/>
    </location>
</feature>
<keyword evidence="4" id="KW-1185">Reference proteome</keyword>
<feature type="coiled-coil region" evidence="1">
    <location>
        <begin position="162"/>
        <end position="266"/>
    </location>
</feature>
<gene>
    <name evidence="3" type="ORF">HMPREF1541_05194</name>
</gene>
<feature type="compositionally biased region" description="Basic and acidic residues" evidence="2">
    <location>
        <begin position="443"/>
        <end position="454"/>
    </location>
</feature>
<feature type="compositionally biased region" description="Polar residues" evidence="2">
    <location>
        <begin position="456"/>
        <end position="465"/>
    </location>
</feature>
<dbReference type="AlphaFoldDB" id="W2RZ24"/>
<keyword evidence="1" id="KW-0175">Coiled coil</keyword>
<accession>W2RZ24</accession>
<dbReference type="RefSeq" id="XP_008717757.1">
    <property type="nucleotide sequence ID" value="XM_008719535.1"/>
</dbReference>
<reference evidence="3 4" key="1">
    <citation type="submission" date="2013-03" db="EMBL/GenBank/DDBJ databases">
        <title>The Genome Sequence of Phialophora europaea CBS 101466.</title>
        <authorList>
            <consortium name="The Broad Institute Genomics Platform"/>
            <person name="Cuomo C."/>
            <person name="de Hoog S."/>
            <person name="Gorbushina A."/>
            <person name="Walker B."/>
            <person name="Young S.K."/>
            <person name="Zeng Q."/>
            <person name="Gargeya S."/>
            <person name="Fitzgerald M."/>
            <person name="Haas B."/>
            <person name="Abouelleil A."/>
            <person name="Allen A.W."/>
            <person name="Alvarado L."/>
            <person name="Arachchi H.M."/>
            <person name="Berlin A.M."/>
            <person name="Chapman S.B."/>
            <person name="Gainer-Dewar J."/>
            <person name="Goldberg J."/>
            <person name="Griggs A."/>
            <person name="Gujja S."/>
            <person name="Hansen M."/>
            <person name="Howarth C."/>
            <person name="Imamovic A."/>
            <person name="Ireland A."/>
            <person name="Larimer J."/>
            <person name="McCowan C."/>
            <person name="Murphy C."/>
            <person name="Pearson M."/>
            <person name="Poon T.W."/>
            <person name="Priest M."/>
            <person name="Roberts A."/>
            <person name="Saif S."/>
            <person name="Shea T."/>
            <person name="Sisk P."/>
            <person name="Sykes S."/>
            <person name="Wortman J."/>
            <person name="Nusbaum C."/>
            <person name="Birren B."/>
        </authorList>
    </citation>
    <scope>NUCLEOTIDE SEQUENCE [LARGE SCALE GENOMIC DNA]</scope>
    <source>
        <strain evidence="3 4">CBS 101466</strain>
    </source>
</reference>
<feature type="region of interest" description="Disordered" evidence="2">
    <location>
        <begin position="439"/>
        <end position="465"/>
    </location>
</feature>
<evidence type="ECO:0000256" key="2">
    <source>
        <dbReference type="SAM" id="MobiDB-lite"/>
    </source>
</evidence>
<evidence type="ECO:0000313" key="3">
    <source>
        <dbReference type="EMBL" id="ETN40914.1"/>
    </source>
</evidence>
<dbReference type="HOGENOM" id="CLU_468517_0_0_1"/>
<organism evidence="3 4">
    <name type="scientific">Cyphellophora europaea (strain CBS 101466)</name>
    <name type="common">Phialophora europaea</name>
    <dbReference type="NCBI Taxonomy" id="1220924"/>
    <lineage>
        <taxon>Eukaryota</taxon>
        <taxon>Fungi</taxon>
        <taxon>Dikarya</taxon>
        <taxon>Ascomycota</taxon>
        <taxon>Pezizomycotina</taxon>
        <taxon>Eurotiomycetes</taxon>
        <taxon>Chaetothyriomycetidae</taxon>
        <taxon>Chaetothyriales</taxon>
        <taxon>Cyphellophoraceae</taxon>
        <taxon>Cyphellophora</taxon>
    </lineage>
</organism>
<dbReference type="VEuPathDB" id="FungiDB:HMPREF1541_05194"/>
<dbReference type="InParanoid" id="W2RZ24"/>